<evidence type="ECO:0000256" key="1">
    <source>
        <dbReference type="ARBA" id="ARBA00004123"/>
    </source>
</evidence>
<dbReference type="GO" id="GO:0005634">
    <property type="term" value="C:nucleus"/>
    <property type="evidence" value="ECO:0007669"/>
    <property type="project" value="UniProtKB-SubCell"/>
</dbReference>
<evidence type="ECO:0000313" key="5">
    <source>
        <dbReference type="EMBL" id="KAK1785418.1"/>
    </source>
</evidence>
<dbReference type="AlphaFoldDB" id="A0AAD9DLP5"/>
<gene>
    <name evidence="5" type="ORF">P4O66_018257</name>
</gene>
<dbReference type="Proteomes" id="UP001239994">
    <property type="component" value="Unassembled WGS sequence"/>
</dbReference>
<accession>A0AAD9DLP5</accession>
<dbReference type="InterPro" id="IPR039845">
    <property type="entry name" value="FAM192A"/>
</dbReference>
<keyword evidence="2" id="KW-0539">Nucleus</keyword>
<protein>
    <recommendedName>
        <fullName evidence="4">FAM192A/Fyv6 N-terminal domain-containing protein</fullName>
    </recommendedName>
</protein>
<comment type="caution">
    <text evidence="5">The sequence shown here is derived from an EMBL/GenBank/DDBJ whole genome shotgun (WGS) entry which is preliminary data.</text>
</comment>
<feature type="compositionally biased region" description="Basic and acidic residues" evidence="3">
    <location>
        <begin position="28"/>
        <end position="45"/>
    </location>
</feature>
<evidence type="ECO:0000256" key="3">
    <source>
        <dbReference type="SAM" id="MobiDB-lite"/>
    </source>
</evidence>
<dbReference type="InterPro" id="IPR019331">
    <property type="entry name" value="FAM192A/Fyv6_N"/>
</dbReference>
<name>A0AAD9DLP5_9TELE</name>
<dbReference type="PANTHER" id="PTHR13495:SF0">
    <property type="entry name" value="PSME3-INTERACTING PROTEIN"/>
    <property type="match status" value="1"/>
</dbReference>
<dbReference type="PANTHER" id="PTHR13495">
    <property type="entry name" value="NEFA-INTERACTING NUCLEAR PROTEIN NIP30"/>
    <property type="match status" value="1"/>
</dbReference>
<feature type="region of interest" description="Disordered" evidence="3">
    <location>
        <begin position="318"/>
        <end position="367"/>
    </location>
</feature>
<dbReference type="EMBL" id="JAROKS010000026">
    <property type="protein sequence ID" value="KAK1785418.1"/>
    <property type="molecule type" value="Genomic_DNA"/>
</dbReference>
<sequence>PVCAFIEEVAMADGVDLSRKFVSESELEERRKKRQEEWEKVRKPDDPEEVPEEEYDPRSLFERLQEQKDKKQEEFEEQFKFKNMVRGLDEDETSFLDEVSRQQSLVEKQRRDEELQEIKEYRISFHLPARARAHTRPHTHRMRTPHPVAQHLTKHQGAGRVLSYSACSLIIIIPTPEIQLSNTQAVGTEQGSSHRVSIHTLKKAARPYSALKKLASGESQKKEPEKRAGAKPPEHKTSHLSQAHLLAGAVKRRSSSQSSESSKKQKVEEPAAVAAGNGSQTEQEVGEPDEASPVGVTRAGVLHLPSAAVCVGILPGLGAYSGSSDSESSSDSEDLEVRERGGAEEVAPVIPQRIEKERETDRLATEE</sequence>
<comment type="subcellular location">
    <subcellularLocation>
        <location evidence="1">Nucleus</location>
    </subcellularLocation>
</comment>
<evidence type="ECO:0000313" key="6">
    <source>
        <dbReference type="Proteomes" id="UP001239994"/>
    </source>
</evidence>
<reference evidence="5" key="1">
    <citation type="submission" date="2023-03" db="EMBL/GenBank/DDBJ databases">
        <title>Electrophorus voltai genome.</title>
        <authorList>
            <person name="Bian C."/>
        </authorList>
    </citation>
    <scope>NUCLEOTIDE SEQUENCE</scope>
    <source>
        <strain evidence="5">CB-2022</strain>
        <tissue evidence="5">Muscle</tissue>
    </source>
</reference>
<feature type="region of interest" description="Disordered" evidence="3">
    <location>
        <begin position="28"/>
        <end position="59"/>
    </location>
</feature>
<keyword evidence="6" id="KW-1185">Reference proteome</keyword>
<organism evidence="5 6">
    <name type="scientific">Electrophorus voltai</name>
    <dbReference type="NCBI Taxonomy" id="2609070"/>
    <lineage>
        <taxon>Eukaryota</taxon>
        <taxon>Metazoa</taxon>
        <taxon>Chordata</taxon>
        <taxon>Craniata</taxon>
        <taxon>Vertebrata</taxon>
        <taxon>Euteleostomi</taxon>
        <taxon>Actinopterygii</taxon>
        <taxon>Neopterygii</taxon>
        <taxon>Teleostei</taxon>
        <taxon>Ostariophysi</taxon>
        <taxon>Gymnotiformes</taxon>
        <taxon>Gymnotoidei</taxon>
        <taxon>Gymnotidae</taxon>
        <taxon>Electrophorus</taxon>
    </lineage>
</organism>
<feature type="region of interest" description="Disordered" evidence="3">
    <location>
        <begin position="214"/>
        <end position="293"/>
    </location>
</feature>
<feature type="compositionally biased region" description="Basic and acidic residues" evidence="3">
    <location>
        <begin position="219"/>
        <end position="237"/>
    </location>
</feature>
<feature type="compositionally biased region" description="Acidic residues" evidence="3">
    <location>
        <begin position="46"/>
        <end position="55"/>
    </location>
</feature>
<evidence type="ECO:0000256" key="2">
    <source>
        <dbReference type="ARBA" id="ARBA00023242"/>
    </source>
</evidence>
<proteinExistence type="predicted"/>
<feature type="compositionally biased region" description="Basic and acidic residues" evidence="3">
    <location>
        <begin position="353"/>
        <end position="367"/>
    </location>
</feature>
<feature type="non-terminal residue" evidence="5">
    <location>
        <position position="367"/>
    </location>
</feature>
<evidence type="ECO:0000259" key="4">
    <source>
        <dbReference type="Pfam" id="PF10187"/>
    </source>
</evidence>
<feature type="domain" description="FAM192A/Fyv6 N-terminal" evidence="4">
    <location>
        <begin position="21"/>
        <end position="122"/>
    </location>
</feature>
<dbReference type="Pfam" id="PF10187">
    <property type="entry name" value="FAM192A_Fyv6_N"/>
    <property type="match status" value="1"/>
</dbReference>